<dbReference type="SUPFAM" id="SSF52833">
    <property type="entry name" value="Thioredoxin-like"/>
    <property type="match status" value="1"/>
</dbReference>
<dbReference type="PANTHER" id="PTHR30040">
    <property type="entry name" value="THIAMINE BIOSYNTHESIS LIPOPROTEIN APBE"/>
    <property type="match status" value="1"/>
</dbReference>
<keyword evidence="9" id="KW-0201">Cytochrome c-type biogenesis</keyword>
<accession>A0A813C262</accession>
<dbReference type="GO" id="GO:0017004">
    <property type="term" value="P:cytochrome complex assembly"/>
    <property type="evidence" value="ECO:0007669"/>
    <property type="project" value="UniProtKB-KW"/>
</dbReference>
<dbReference type="InterPro" id="IPR003374">
    <property type="entry name" value="ApbE-like_sf"/>
</dbReference>
<proteinExistence type="inferred from homology"/>
<dbReference type="GO" id="GO:0016491">
    <property type="term" value="F:oxidoreductase activity"/>
    <property type="evidence" value="ECO:0007669"/>
    <property type="project" value="InterPro"/>
</dbReference>
<dbReference type="SUPFAM" id="SSF143631">
    <property type="entry name" value="ApbE-like"/>
    <property type="match status" value="1"/>
</dbReference>
<organism evidence="16 17">
    <name type="scientific">Symbiodinium necroappetens</name>
    <dbReference type="NCBI Taxonomy" id="1628268"/>
    <lineage>
        <taxon>Eukaryota</taxon>
        <taxon>Sar</taxon>
        <taxon>Alveolata</taxon>
        <taxon>Dinophyceae</taxon>
        <taxon>Suessiales</taxon>
        <taxon>Symbiodiniaceae</taxon>
        <taxon>Symbiodinium</taxon>
    </lineage>
</organism>
<keyword evidence="11" id="KW-0460">Magnesium</keyword>
<dbReference type="InterPro" id="IPR036249">
    <property type="entry name" value="Thioredoxin-like_sf"/>
</dbReference>
<comment type="catalytic activity">
    <reaction evidence="13">
        <text>L-threonyl-[protein] + FAD = FMN-L-threonyl-[protein] + AMP + H(+)</text>
        <dbReference type="Rhea" id="RHEA:36847"/>
        <dbReference type="Rhea" id="RHEA-COMP:11060"/>
        <dbReference type="Rhea" id="RHEA-COMP:11061"/>
        <dbReference type="ChEBI" id="CHEBI:15378"/>
        <dbReference type="ChEBI" id="CHEBI:30013"/>
        <dbReference type="ChEBI" id="CHEBI:57692"/>
        <dbReference type="ChEBI" id="CHEBI:74257"/>
        <dbReference type="ChEBI" id="CHEBI:456215"/>
        <dbReference type="EC" id="2.7.1.180"/>
    </reaction>
</comment>
<keyword evidence="14" id="KW-0732">Signal</keyword>
<evidence type="ECO:0000256" key="10">
    <source>
        <dbReference type="ARBA" id="ARBA00022827"/>
    </source>
</evidence>
<dbReference type="GO" id="GO:0046872">
    <property type="term" value="F:metal ion binding"/>
    <property type="evidence" value="ECO:0007669"/>
    <property type="project" value="UniProtKB-KW"/>
</dbReference>
<evidence type="ECO:0000256" key="3">
    <source>
        <dbReference type="ARBA" id="ARBA00010505"/>
    </source>
</evidence>
<protein>
    <recommendedName>
        <fullName evidence="5">FAD:protein FMN transferase</fullName>
        <ecNumber evidence="4">2.7.1.180</ecNumber>
    </recommendedName>
    <alternativeName>
        <fullName evidence="12">Flavin transferase</fullName>
    </alternativeName>
</protein>
<evidence type="ECO:0000256" key="7">
    <source>
        <dbReference type="ARBA" id="ARBA00022679"/>
    </source>
</evidence>
<dbReference type="EMBL" id="CAJNJA010082362">
    <property type="protein sequence ID" value="CAE7932365.1"/>
    <property type="molecule type" value="Genomic_DNA"/>
</dbReference>
<evidence type="ECO:0000256" key="6">
    <source>
        <dbReference type="ARBA" id="ARBA00022630"/>
    </source>
</evidence>
<dbReference type="PROSITE" id="PS51352">
    <property type="entry name" value="THIOREDOXIN_2"/>
    <property type="match status" value="1"/>
</dbReference>
<dbReference type="PROSITE" id="PS00194">
    <property type="entry name" value="THIOREDOXIN_1"/>
    <property type="match status" value="1"/>
</dbReference>
<dbReference type="InterPro" id="IPR017937">
    <property type="entry name" value="Thioredoxin_CS"/>
</dbReference>
<dbReference type="OrthoDB" id="2121326at2759"/>
<keyword evidence="10" id="KW-0274">FAD</keyword>
<keyword evidence="8" id="KW-0479">Metal-binding</keyword>
<dbReference type="Pfam" id="PF08534">
    <property type="entry name" value="Redoxin"/>
    <property type="match status" value="1"/>
</dbReference>
<keyword evidence="7" id="KW-0808">Transferase</keyword>
<evidence type="ECO:0000313" key="17">
    <source>
        <dbReference type="Proteomes" id="UP000601435"/>
    </source>
</evidence>
<dbReference type="Proteomes" id="UP000601435">
    <property type="component" value="Unassembled WGS sequence"/>
</dbReference>
<dbReference type="InterPro" id="IPR024932">
    <property type="entry name" value="ApbE"/>
</dbReference>
<dbReference type="CDD" id="cd02966">
    <property type="entry name" value="TlpA_like_family"/>
    <property type="match status" value="1"/>
</dbReference>
<evidence type="ECO:0000259" key="15">
    <source>
        <dbReference type="PROSITE" id="PS51352"/>
    </source>
</evidence>
<dbReference type="PANTHER" id="PTHR30040:SF2">
    <property type="entry name" value="FAD:PROTEIN FMN TRANSFERASE"/>
    <property type="match status" value="1"/>
</dbReference>
<dbReference type="Gene3D" id="3.10.520.10">
    <property type="entry name" value="ApbE-like domains"/>
    <property type="match status" value="1"/>
</dbReference>
<dbReference type="Gene3D" id="3.40.30.10">
    <property type="entry name" value="Glutaredoxin"/>
    <property type="match status" value="1"/>
</dbReference>
<evidence type="ECO:0000256" key="4">
    <source>
        <dbReference type="ARBA" id="ARBA00011955"/>
    </source>
</evidence>
<dbReference type="GO" id="GO:0016740">
    <property type="term" value="F:transferase activity"/>
    <property type="evidence" value="ECO:0007669"/>
    <property type="project" value="UniProtKB-KW"/>
</dbReference>
<comment type="subcellular location">
    <subcellularLocation>
        <location evidence="2">Cell envelope</location>
    </subcellularLocation>
</comment>
<keyword evidence="17" id="KW-1185">Reference proteome</keyword>
<keyword evidence="6" id="KW-0285">Flavoprotein</keyword>
<dbReference type="Pfam" id="PF02424">
    <property type="entry name" value="ApbE"/>
    <property type="match status" value="1"/>
</dbReference>
<evidence type="ECO:0000256" key="5">
    <source>
        <dbReference type="ARBA" id="ARBA00016337"/>
    </source>
</evidence>
<evidence type="ECO:0000313" key="16">
    <source>
        <dbReference type="EMBL" id="CAE7932365.1"/>
    </source>
</evidence>
<evidence type="ECO:0000256" key="14">
    <source>
        <dbReference type="SAM" id="SignalP"/>
    </source>
</evidence>
<evidence type="ECO:0000256" key="8">
    <source>
        <dbReference type="ARBA" id="ARBA00022723"/>
    </source>
</evidence>
<evidence type="ECO:0000256" key="2">
    <source>
        <dbReference type="ARBA" id="ARBA00004196"/>
    </source>
</evidence>
<reference evidence="16" key="1">
    <citation type="submission" date="2021-02" db="EMBL/GenBank/DDBJ databases">
        <authorList>
            <person name="Dougan E. K."/>
            <person name="Rhodes N."/>
            <person name="Thang M."/>
            <person name="Chan C."/>
        </authorList>
    </citation>
    <scope>NUCLEOTIDE SEQUENCE</scope>
</reference>
<name>A0A813C262_9DINO</name>
<dbReference type="InterPro" id="IPR013766">
    <property type="entry name" value="Thioredoxin_domain"/>
</dbReference>
<dbReference type="InterPro" id="IPR021953">
    <property type="entry name" value="DUF3570"/>
</dbReference>
<evidence type="ECO:0000256" key="12">
    <source>
        <dbReference type="ARBA" id="ARBA00031306"/>
    </source>
</evidence>
<comment type="similarity">
    <text evidence="3">Belongs to the peroxiredoxin family. Prx5 subfamily.</text>
</comment>
<feature type="domain" description="Thioredoxin" evidence="15">
    <location>
        <begin position="3"/>
        <end position="154"/>
    </location>
</feature>
<evidence type="ECO:0000256" key="11">
    <source>
        <dbReference type="ARBA" id="ARBA00022842"/>
    </source>
</evidence>
<sequence length="798" mass="88132">MLARLFFSALLVLLATSAQGDTRQAAVAEKFSEFRGQVVLVDFWASWCGPCRRSFPWMNAMQEKYGADGFRVIAVNVDKERAAANQFLDKYPAEFTVWYDPEGDLARTFNVSTMPTSFILDVSGQVRSAHRGFLNSDRDDYAWERQDLAKREMSIINEPLEAAISIALAAATSSLLANAAAGEENDVGWEIDTSVLYYGEQDDRVEDTSLALRIARKFEDGRALVAGLSTDSLTGASPTGAVPLGEPQTFTRPSARGQYVTQPGEIPLDDSFKDSRVAGYVSWTQPFGENWTANAGVSFSTEYDYEHLGFNASLARDFNNRNTTVAAGFAYAQDELDPEGGAPIPLSEMRGIGDTSNKLSGTQDKTVTDLLIGVTQILNERMLLQVNYSFSQSDDYHNDPFKFLTVLDASGAPVPGPDGLYSYRFENRPDERTKHSLFTKLKTYIGGGALDTSYRFMTDDWGINSHTLDMRYRFNISDRNYIEPHVRFYQQSEADFYQANLIAGDTVPNEASADYRLAEFTGTTFGVKVGHKFNNGNEASARLEWYNQDGTAKLAGVAGGANVFPELDAVIFQVLMETDDVQLAEGLLAKVRDEAWRIEARWSRYLSSSLVQQINQAPDQVHVLDAETASLMDYCHQLWQLSEGAFDITSGVLRQVWTFDGGDSVPSQSKVEDILQYVGWHKASWQSPNLRLLPDMQIDLGGVGKEYAVDLCATRLRQHSDISCLVNFGGDCAVSRARKRAPGWDVGIESTAALGEAGTRVLLQEGALATSGNSHRFVWYNGERLSATISHGAGQHLS</sequence>
<comment type="cofactor">
    <cofactor evidence="1">
        <name>Mg(2+)</name>
        <dbReference type="ChEBI" id="CHEBI:18420"/>
    </cofactor>
</comment>
<evidence type="ECO:0000256" key="1">
    <source>
        <dbReference type="ARBA" id="ARBA00001946"/>
    </source>
</evidence>
<feature type="signal peptide" evidence="14">
    <location>
        <begin position="1"/>
        <end position="20"/>
    </location>
</feature>
<dbReference type="InterPro" id="IPR013740">
    <property type="entry name" value="Redoxin"/>
</dbReference>
<evidence type="ECO:0000256" key="13">
    <source>
        <dbReference type="ARBA" id="ARBA00048540"/>
    </source>
</evidence>
<gene>
    <name evidence="16" type="primary">resA</name>
    <name evidence="16" type="ORF">SNEC2469_LOCUS32486</name>
</gene>
<comment type="caution">
    <text evidence="16">The sequence shown here is derived from an EMBL/GenBank/DDBJ whole genome shotgun (WGS) entry which is preliminary data.</text>
</comment>
<dbReference type="AlphaFoldDB" id="A0A813C262"/>
<dbReference type="Pfam" id="PF12094">
    <property type="entry name" value="DUF3570"/>
    <property type="match status" value="1"/>
</dbReference>
<dbReference type="EC" id="2.7.1.180" evidence="4"/>
<evidence type="ECO:0000256" key="9">
    <source>
        <dbReference type="ARBA" id="ARBA00022748"/>
    </source>
</evidence>
<feature type="chain" id="PRO_5032984207" description="FAD:protein FMN transferase" evidence="14">
    <location>
        <begin position="21"/>
        <end position="798"/>
    </location>
</feature>